<sequence length="825" mass="98358">MCRILKYACESCIQMNLRVDTRCILIQAQRGNPYECPQKREVMVDTSLVPLQCNRCSAPRFREAVARHIYGTITDEEYARAIHMEINGPVSIEDLERQEQMIQDEHDDARMARELQERLIDQEYDDARIARELQEQEYARAHQDLMDGEQSHECQLHGQGRQDNDGQYLDNRQQSIRNNDHRVQEQHDDARIAKELQEQQDAKIAQDLMNEEQSHEYQSRGRDHDVQDRDDRQQNIRNHDYLVHGNREPHHHRTNSDSMRRQRSYEPLAEGHDDRDDDDRGHGRRDREERERHHQRRNSDSTIRQRSSCRDEEDEIRSASMSPSELEQIERLRLAEDNQRRNTGAPRETYVTNGPEETAEQLYQKHTTLNAVLEHSQRKLAYGEENLSVSHPEEIPRWQTFIKQINLEIKLTNAEIRRVNQRIRNFKQKQIKEEARLLQEKEELMRELERVRLEKAHEREKEGEQRMEHEQERKIREEEARVKLEQERKRREEEQHLKLEQETKQLEERQRRASLYNSDSMASDQSSHCDSDDDSYYSYDEDDSNGGVSISVNSQSGIEASRSHSIPKPVCDRTLNWGQSARRDDDTMEHQRQREVPQTHHRHLNAPQHQHGPCDTLQSPEEDVIGKMFSQMIRNLEIHRRKDPKTQIFVALDEENRRRLRSAERPQRAMQREDEIALAVEEARRKRSRQSRGSVETPEEYERRLRDRSLAERLARDEQKGIPREYKLPYPDPKADDPYIQQGQRVDDSDYIQRSQPMHNSHIQQRQRGNDPYIQQGQRRRTPGRPEEQHAAYVRREYQPSRTCLMPEAWVPDAPLRAMPWERPN</sequence>
<evidence type="ECO:0000256" key="1">
    <source>
        <dbReference type="SAM" id="MobiDB-lite"/>
    </source>
</evidence>
<dbReference type="AlphaFoldDB" id="U4KY02"/>
<dbReference type="EMBL" id="HF935288">
    <property type="protein sequence ID" value="CCX06420.1"/>
    <property type="molecule type" value="Genomic_DNA"/>
</dbReference>
<feature type="region of interest" description="Disordered" evidence="1">
    <location>
        <begin position="682"/>
        <end position="796"/>
    </location>
</feature>
<feature type="compositionally biased region" description="Basic and acidic residues" evidence="1">
    <location>
        <begin position="145"/>
        <end position="164"/>
    </location>
</feature>
<feature type="compositionally biased region" description="Basic and acidic residues" evidence="1">
    <location>
        <begin position="700"/>
        <end position="737"/>
    </location>
</feature>
<evidence type="ECO:0000313" key="2">
    <source>
        <dbReference type="EMBL" id="CCX06420.1"/>
    </source>
</evidence>
<dbReference type="Proteomes" id="UP000018144">
    <property type="component" value="Unassembled WGS sequence"/>
</dbReference>
<organism evidence="2 3">
    <name type="scientific">Pyronema omphalodes (strain CBS 100304)</name>
    <name type="common">Pyronema confluens</name>
    <dbReference type="NCBI Taxonomy" id="1076935"/>
    <lineage>
        <taxon>Eukaryota</taxon>
        <taxon>Fungi</taxon>
        <taxon>Dikarya</taxon>
        <taxon>Ascomycota</taxon>
        <taxon>Pezizomycotina</taxon>
        <taxon>Pezizomycetes</taxon>
        <taxon>Pezizales</taxon>
        <taxon>Pyronemataceae</taxon>
        <taxon>Pyronema</taxon>
    </lineage>
</organism>
<feature type="compositionally biased region" description="Basic and acidic residues" evidence="1">
    <location>
        <begin position="486"/>
        <end position="511"/>
    </location>
</feature>
<protein>
    <submittedName>
        <fullName evidence="2">Uncharacterized protein</fullName>
    </submittedName>
</protein>
<accession>U4KY02</accession>
<keyword evidence="3" id="KW-1185">Reference proteome</keyword>
<dbReference type="STRING" id="1076935.U4KY02"/>
<name>U4KY02_PYROM</name>
<dbReference type="OMA" id="YMINEED"/>
<feature type="compositionally biased region" description="Basic and acidic residues" evidence="1">
    <location>
        <begin position="581"/>
        <end position="590"/>
    </location>
</feature>
<feature type="compositionally biased region" description="Basic and acidic residues" evidence="1">
    <location>
        <begin position="784"/>
        <end position="796"/>
    </location>
</feature>
<proteinExistence type="predicted"/>
<gene>
    <name evidence="2" type="ORF">PCON_06007</name>
</gene>
<feature type="compositionally biased region" description="Acidic residues" evidence="1">
    <location>
        <begin position="531"/>
        <end position="544"/>
    </location>
</feature>
<feature type="region of interest" description="Disordered" evidence="1">
    <location>
        <begin position="486"/>
        <end position="590"/>
    </location>
</feature>
<feature type="region of interest" description="Disordered" evidence="1">
    <location>
        <begin position="238"/>
        <end position="327"/>
    </location>
</feature>
<feature type="compositionally biased region" description="Basic and acidic residues" evidence="1">
    <location>
        <begin position="212"/>
        <end position="229"/>
    </location>
</feature>
<feature type="compositionally biased region" description="Polar residues" evidence="1">
    <location>
        <begin position="752"/>
        <end position="767"/>
    </location>
</feature>
<feature type="region of interest" description="Disordered" evidence="1">
    <location>
        <begin position="145"/>
        <end position="168"/>
    </location>
</feature>
<feature type="compositionally biased region" description="Basic and acidic residues" evidence="1">
    <location>
        <begin position="238"/>
        <end position="292"/>
    </location>
</feature>
<evidence type="ECO:0000313" key="3">
    <source>
        <dbReference type="Proteomes" id="UP000018144"/>
    </source>
</evidence>
<feature type="region of interest" description="Disordered" evidence="1">
    <location>
        <begin position="210"/>
        <end position="229"/>
    </location>
</feature>
<reference evidence="2 3" key="1">
    <citation type="journal article" date="2013" name="PLoS Genet.">
        <title>The genome and development-dependent transcriptomes of Pyronema confluens: a window into fungal evolution.</title>
        <authorList>
            <person name="Traeger S."/>
            <person name="Altegoer F."/>
            <person name="Freitag M."/>
            <person name="Gabaldon T."/>
            <person name="Kempken F."/>
            <person name="Kumar A."/>
            <person name="Marcet-Houben M."/>
            <person name="Poggeler S."/>
            <person name="Stajich J.E."/>
            <person name="Nowrousian M."/>
        </authorList>
    </citation>
    <scope>NUCLEOTIDE SEQUENCE [LARGE SCALE GENOMIC DNA]</scope>
    <source>
        <strain evidence="3">CBS 100304</strain>
        <tissue evidence="2">Vegetative mycelium</tissue>
    </source>
</reference>
<feature type="compositionally biased region" description="Polar residues" evidence="1">
    <location>
        <begin position="546"/>
        <end position="558"/>
    </location>
</feature>